<feature type="transmembrane region" description="Helical" evidence="1">
    <location>
        <begin position="31"/>
        <end position="49"/>
    </location>
</feature>
<keyword evidence="1" id="KW-1133">Transmembrane helix</keyword>
<evidence type="ECO:0000313" key="2">
    <source>
        <dbReference type="EMBL" id="GLQ18288.1"/>
    </source>
</evidence>
<accession>A0ABQ5USN3</accession>
<reference evidence="2" key="2">
    <citation type="submission" date="2023-01" db="EMBL/GenBank/DDBJ databases">
        <title>Draft genome sequence of Maritalea porphyrae strain NBRC 107169.</title>
        <authorList>
            <person name="Sun Q."/>
            <person name="Mori K."/>
        </authorList>
    </citation>
    <scope>NUCLEOTIDE SEQUENCE</scope>
    <source>
        <strain evidence="2">NBRC 107169</strain>
    </source>
</reference>
<feature type="transmembrane region" description="Helical" evidence="1">
    <location>
        <begin position="110"/>
        <end position="129"/>
    </location>
</feature>
<keyword evidence="1" id="KW-0472">Membrane</keyword>
<feature type="transmembrane region" description="Helical" evidence="1">
    <location>
        <begin position="149"/>
        <end position="171"/>
    </location>
</feature>
<feature type="transmembrane region" description="Helical" evidence="1">
    <location>
        <begin position="55"/>
        <end position="73"/>
    </location>
</feature>
<organism evidence="2 3">
    <name type="scientific">Maritalea porphyrae</name>
    <dbReference type="NCBI Taxonomy" id="880732"/>
    <lineage>
        <taxon>Bacteria</taxon>
        <taxon>Pseudomonadati</taxon>
        <taxon>Pseudomonadota</taxon>
        <taxon>Alphaproteobacteria</taxon>
        <taxon>Hyphomicrobiales</taxon>
        <taxon>Devosiaceae</taxon>
        <taxon>Maritalea</taxon>
    </lineage>
</organism>
<dbReference type="EMBL" id="BSNI01000002">
    <property type="protein sequence ID" value="GLQ18288.1"/>
    <property type="molecule type" value="Genomic_DNA"/>
</dbReference>
<sequence length="178" mass="19922">MATVELYVMSNSLKALLEREDYPGGLIRGNLISLVTACIAVPIIASMLSNNNANSLAASLLPIAFAITGWAYLRRERFTKREVAKNKETDVCTDGETSLRTRNKVSFTPILLRTLRTALYATILLVLVTTQNSQRLVQSNQFVYPLTDYPNMVFNTVLIVGALIGCNWLIYRFDAQKR</sequence>
<evidence type="ECO:0000313" key="3">
    <source>
        <dbReference type="Proteomes" id="UP001161405"/>
    </source>
</evidence>
<proteinExistence type="predicted"/>
<keyword evidence="1" id="KW-0812">Transmembrane</keyword>
<evidence type="ECO:0000256" key="1">
    <source>
        <dbReference type="SAM" id="Phobius"/>
    </source>
</evidence>
<protein>
    <submittedName>
        <fullName evidence="2">Uncharacterized protein</fullName>
    </submittedName>
</protein>
<reference evidence="2" key="1">
    <citation type="journal article" date="2014" name="Int. J. Syst. Evol. Microbiol.">
        <title>Complete genome of a new Firmicutes species belonging to the dominant human colonic microbiota ('Ruminococcus bicirculans') reveals two chromosomes and a selective capacity to utilize plant glucans.</title>
        <authorList>
            <consortium name="NISC Comparative Sequencing Program"/>
            <person name="Wegmann U."/>
            <person name="Louis P."/>
            <person name="Goesmann A."/>
            <person name="Henrissat B."/>
            <person name="Duncan S.H."/>
            <person name="Flint H.J."/>
        </authorList>
    </citation>
    <scope>NUCLEOTIDE SEQUENCE</scope>
    <source>
        <strain evidence="2">NBRC 107169</strain>
    </source>
</reference>
<gene>
    <name evidence="2" type="ORF">GCM10007879_25370</name>
</gene>
<dbReference type="Proteomes" id="UP001161405">
    <property type="component" value="Unassembled WGS sequence"/>
</dbReference>
<keyword evidence="3" id="KW-1185">Reference proteome</keyword>
<name>A0ABQ5USN3_9HYPH</name>
<comment type="caution">
    <text evidence="2">The sequence shown here is derived from an EMBL/GenBank/DDBJ whole genome shotgun (WGS) entry which is preliminary data.</text>
</comment>